<name>A0A0V0SNP9_9BILA</name>
<dbReference type="OrthoDB" id="5915553at2759"/>
<evidence type="ECO:0000313" key="2">
    <source>
        <dbReference type="Proteomes" id="UP000054630"/>
    </source>
</evidence>
<dbReference type="Proteomes" id="UP000054630">
    <property type="component" value="Unassembled WGS sequence"/>
</dbReference>
<sequence>MKCIQRSTIPTWTTNNCCNDRTLSANLDRFGTEKGQTNIVSSIACSSICQAARVGLIGRALALISPTRPAIEFKPFLQKPDDPSWSRFWACAFKINHQVKPSKTVCRD</sequence>
<gene>
    <name evidence="1" type="ORF">T07_14771</name>
</gene>
<evidence type="ECO:0000313" key="1">
    <source>
        <dbReference type="EMBL" id="KRX28350.1"/>
    </source>
</evidence>
<dbReference type="EMBL" id="JYDL01000001">
    <property type="protein sequence ID" value="KRX28350.1"/>
    <property type="molecule type" value="Genomic_DNA"/>
</dbReference>
<accession>A0A0V0SNP9</accession>
<comment type="caution">
    <text evidence="1">The sequence shown here is derived from an EMBL/GenBank/DDBJ whole genome shotgun (WGS) entry which is preliminary data.</text>
</comment>
<proteinExistence type="predicted"/>
<keyword evidence="2" id="KW-1185">Reference proteome</keyword>
<reference evidence="1 2" key="1">
    <citation type="submission" date="2015-01" db="EMBL/GenBank/DDBJ databases">
        <title>Evolution of Trichinella species and genotypes.</title>
        <authorList>
            <person name="Korhonen P.K."/>
            <person name="Edoardo P."/>
            <person name="Giuseppe L.R."/>
            <person name="Gasser R.B."/>
        </authorList>
    </citation>
    <scope>NUCLEOTIDE SEQUENCE [LARGE SCALE GENOMIC DNA]</scope>
    <source>
        <strain evidence="1">ISS37</strain>
    </source>
</reference>
<dbReference type="AlphaFoldDB" id="A0A0V0SNP9"/>
<protein>
    <submittedName>
        <fullName evidence="1">Uncharacterized protein</fullName>
    </submittedName>
</protein>
<organism evidence="1 2">
    <name type="scientific">Trichinella nelsoni</name>
    <dbReference type="NCBI Taxonomy" id="6336"/>
    <lineage>
        <taxon>Eukaryota</taxon>
        <taxon>Metazoa</taxon>
        <taxon>Ecdysozoa</taxon>
        <taxon>Nematoda</taxon>
        <taxon>Enoplea</taxon>
        <taxon>Dorylaimia</taxon>
        <taxon>Trichinellida</taxon>
        <taxon>Trichinellidae</taxon>
        <taxon>Trichinella</taxon>
    </lineage>
</organism>